<gene>
    <name evidence="2" type="ORF">V6N11_060558</name>
</gene>
<dbReference type="Proteomes" id="UP001396334">
    <property type="component" value="Unassembled WGS sequence"/>
</dbReference>
<proteinExistence type="predicted"/>
<feature type="region of interest" description="Disordered" evidence="1">
    <location>
        <begin position="1"/>
        <end position="49"/>
    </location>
</feature>
<organism evidence="2 3">
    <name type="scientific">Hibiscus sabdariffa</name>
    <name type="common">roselle</name>
    <dbReference type="NCBI Taxonomy" id="183260"/>
    <lineage>
        <taxon>Eukaryota</taxon>
        <taxon>Viridiplantae</taxon>
        <taxon>Streptophyta</taxon>
        <taxon>Embryophyta</taxon>
        <taxon>Tracheophyta</taxon>
        <taxon>Spermatophyta</taxon>
        <taxon>Magnoliopsida</taxon>
        <taxon>eudicotyledons</taxon>
        <taxon>Gunneridae</taxon>
        <taxon>Pentapetalae</taxon>
        <taxon>rosids</taxon>
        <taxon>malvids</taxon>
        <taxon>Malvales</taxon>
        <taxon>Malvaceae</taxon>
        <taxon>Malvoideae</taxon>
        <taxon>Hibiscus</taxon>
    </lineage>
</organism>
<dbReference type="EMBL" id="JBBPBN010000034">
    <property type="protein sequence ID" value="KAK9002984.1"/>
    <property type="molecule type" value="Genomic_DNA"/>
</dbReference>
<comment type="caution">
    <text evidence="2">The sequence shown here is derived from an EMBL/GenBank/DDBJ whole genome shotgun (WGS) entry which is preliminary data.</text>
</comment>
<keyword evidence="3" id="KW-1185">Reference proteome</keyword>
<evidence type="ECO:0000256" key="1">
    <source>
        <dbReference type="SAM" id="MobiDB-lite"/>
    </source>
</evidence>
<feature type="compositionally biased region" description="Basic and acidic residues" evidence="1">
    <location>
        <begin position="13"/>
        <end position="31"/>
    </location>
</feature>
<sequence length="248" mass="26231">MVNTAEVLDGTEEAVHDSDDATSESQRKSDFVESTGNKNRGRGYKAGPYRVTEPVQGQSLVEAKVNLLPAFGDTFGSHWCSRIHESMLPTQLSGEPRESSPVIPVVLPAGPTTDSRFFASPSGLVDDIGGHEEDYAAGGTVGTEVPAPEVVVQTAVDAAIGGDEAIEEGVPVDTEIPVVEVVPEAAVDATIGDAEVVEEGISASVFHFASKHAVVCSFQKQVECHVSLSVGKRKWVNVRTSLEYLVKA</sequence>
<accession>A0ABR2QQP5</accession>
<name>A0ABR2QQP5_9ROSI</name>
<evidence type="ECO:0000313" key="2">
    <source>
        <dbReference type="EMBL" id="KAK9002984.1"/>
    </source>
</evidence>
<protein>
    <submittedName>
        <fullName evidence="2">Uncharacterized protein</fullName>
    </submittedName>
</protein>
<reference evidence="2 3" key="1">
    <citation type="journal article" date="2024" name="G3 (Bethesda)">
        <title>Genome assembly of Hibiscus sabdariffa L. provides insights into metabolisms of medicinal natural products.</title>
        <authorList>
            <person name="Kim T."/>
        </authorList>
    </citation>
    <scope>NUCLEOTIDE SEQUENCE [LARGE SCALE GENOMIC DNA]</scope>
    <source>
        <strain evidence="2">TK-2024</strain>
        <tissue evidence="2">Old leaves</tissue>
    </source>
</reference>
<evidence type="ECO:0000313" key="3">
    <source>
        <dbReference type="Proteomes" id="UP001396334"/>
    </source>
</evidence>